<keyword evidence="5" id="KW-1185">Reference proteome</keyword>
<dbReference type="Gene3D" id="1.10.10.140">
    <property type="entry name" value="Cytochrome c oxidase, subunit VIb"/>
    <property type="match status" value="1"/>
</dbReference>
<dbReference type="OrthoDB" id="16284at2759"/>
<dbReference type="STRING" id="334426.A0A3P7H700"/>
<name>A0A3P7H700_ANGCS</name>
<evidence type="ECO:0000256" key="1">
    <source>
        <dbReference type="ARBA" id="ARBA00004173"/>
    </source>
</evidence>
<organism evidence="4 5">
    <name type="scientific">Angiostrongylus costaricensis</name>
    <name type="common">Nematode worm</name>
    <dbReference type="NCBI Taxonomy" id="334426"/>
    <lineage>
        <taxon>Eukaryota</taxon>
        <taxon>Metazoa</taxon>
        <taxon>Ecdysozoa</taxon>
        <taxon>Nematoda</taxon>
        <taxon>Chromadorea</taxon>
        <taxon>Rhabditida</taxon>
        <taxon>Rhabditina</taxon>
        <taxon>Rhabditomorpha</taxon>
        <taxon>Strongyloidea</taxon>
        <taxon>Metastrongylidae</taxon>
        <taxon>Angiostrongylus</taxon>
    </lineage>
</organism>
<keyword evidence="2" id="KW-0496">Mitochondrion</keyword>
<dbReference type="InterPro" id="IPR048280">
    <property type="entry name" value="COX6B-like"/>
</dbReference>
<dbReference type="GO" id="GO:0005739">
    <property type="term" value="C:mitochondrion"/>
    <property type="evidence" value="ECO:0007669"/>
    <property type="project" value="UniProtKB-SubCell"/>
</dbReference>
<dbReference type="GO" id="GO:0042775">
    <property type="term" value="P:mitochondrial ATP synthesis coupled electron transport"/>
    <property type="evidence" value="ECO:0007669"/>
    <property type="project" value="TreeGrafter"/>
</dbReference>
<dbReference type="EMBL" id="UYYA01000266">
    <property type="protein sequence ID" value="VDM53256.1"/>
    <property type="molecule type" value="Genomic_DNA"/>
</dbReference>
<protein>
    <recommendedName>
        <fullName evidence="6">Cytochrome c oxidase assembly factor 6 homolog</fullName>
    </recommendedName>
</protein>
<dbReference type="AlphaFoldDB" id="A0A3P7H700"/>
<gene>
    <name evidence="4" type="ORF">ACOC_LOCUS1671</name>
</gene>
<dbReference type="PANTHER" id="PTHR46690:SF1">
    <property type="entry name" value="CYTOCHROME C OXIDASE ASSEMBLY FACTOR 6 HOMOLOG"/>
    <property type="match status" value="1"/>
</dbReference>
<dbReference type="SUPFAM" id="SSF47694">
    <property type="entry name" value="Cytochrome c oxidase subunit h"/>
    <property type="match status" value="1"/>
</dbReference>
<comment type="subcellular location">
    <subcellularLocation>
        <location evidence="1">Mitochondrion</location>
    </subcellularLocation>
</comment>
<evidence type="ECO:0000313" key="4">
    <source>
        <dbReference type="EMBL" id="VDM53256.1"/>
    </source>
</evidence>
<evidence type="ECO:0000256" key="3">
    <source>
        <dbReference type="ARBA" id="ARBA00023157"/>
    </source>
</evidence>
<dbReference type="InterPro" id="IPR036549">
    <property type="entry name" value="CX6/COA6-like_sf"/>
</dbReference>
<dbReference type="PANTHER" id="PTHR46690">
    <property type="entry name" value="CYTOCHROME C OXIDASE ASSEMBLY FACTOR 6 HOMOLOG"/>
    <property type="match status" value="1"/>
</dbReference>
<dbReference type="Pfam" id="PF02297">
    <property type="entry name" value="COX6B"/>
    <property type="match status" value="1"/>
</dbReference>
<proteinExistence type="predicted"/>
<accession>A0A3P7H700</accession>
<dbReference type="InterPro" id="IPR042289">
    <property type="entry name" value="COA6"/>
</dbReference>
<evidence type="ECO:0000313" key="5">
    <source>
        <dbReference type="Proteomes" id="UP000267027"/>
    </source>
</evidence>
<keyword evidence="3" id="KW-1015">Disulfide bond</keyword>
<evidence type="ECO:0008006" key="6">
    <source>
        <dbReference type="Google" id="ProtNLM"/>
    </source>
</evidence>
<dbReference type="GO" id="GO:0008535">
    <property type="term" value="P:respiratory chain complex IV assembly"/>
    <property type="evidence" value="ECO:0007669"/>
    <property type="project" value="InterPro"/>
</dbReference>
<dbReference type="Proteomes" id="UP000267027">
    <property type="component" value="Unassembled WGS sequence"/>
</dbReference>
<reference evidence="4 5" key="1">
    <citation type="submission" date="2018-11" db="EMBL/GenBank/DDBJ databases">
        <authorList>
            <consortium name="Pathogen Informatics"/>
        </authorList>
    </citation>
    <scope>NUCLEOTIDE SEQUENCE [LARGE SCALE GENOMIC DNA]</scope>
    <source>
        <strain evidence="4 5">Costa Rica</strain>
    </source>
</reference>
<sequence>MFFTEHRSLNTEHCKQAREDYLFCLDRELDQGKTEEQASQSCRASFRTFQSACPASWVGHFIRKHSFERYKRVLAQQGVNIADDNALGGGKKD</sequence>
<evidence type="ECO:0000256" key="2">
    <source>
        <dbReference type="ARBA" id="ARBA00023128"/>
    </source>
</evidence>